<comment type="subcellular location">
    <subcellularLocation>
        <location evidence="1">Membrane</location>
        <topology evidence="1">Multi-pass membrane protein</topology>
    </subcellularLocation>
</comment>
<evidence type="ECO:0000256" key="2">
    <source>
        <dbReference type="ARBA" id="ARBA00022692"/>
    </source>
</evidence>
<organism evidence="7 8">
    <name type="scientific">Alkalicoccus daliensis</name>
    <dbReference type="NCBI Taxonomy" id="745820"/>
    <lineage>
        <taxon>Bacteria</taxon>
        <taxon>Bacillati</taxon>
        <taxon>Bacillota</taxon>
        <taxon>Bacilli</taxon>
        <taxon>Bacillales</taxon>
        <taxon>Bacillaceae</taxon>
        <taxon>Alkalicoccus</taxon>
    </lineage>
</organism>
<feature type="transmembrane region" description="Helical" evidence="5">
    <location>
        <begin position="204"/>
        <end position="222"/>
    </location>
</feature>
<evidence type="ECO:0000256" key="4">
    <source>
        <dbReference type="ARBA" id="ARBA00023136"/>
    </source>
</evidence>
<accession>A0A1H0F7I6</accession>
<feature type="transmembrane region" description="Helical" evidence="5">
    <location>
        <begin position="88"/>
        <end position="109"/>
    </location>
</feature>
<dbReference type="GO" id="GO:0140359">
    <property type="term" value="F:ABC-type transporter activity"/>
    <property type="evidence" value="ECO:0007669"/>
    <property type="project" value="InterPro"/>
</dbReference>
<dbReference type="PANTHER" id="PTHR43229:SF2">
    <property type="entry name" value="NODULATION PROTEIN J"/>
    <property type="match status" value="1"/>
</dbReference>
<dbReference type="EMBL" id="FNIL01000004">
    <property type="protein sequence ID" value="SDN90521.1"/>
    <property type="molecule type" value="Genomic_DNA"/>
</dbReference>
<dbReference type="GO" id="GO:0016020">
    <property type="term" value="C:membrane"/>
    <property type="evidence" value="ECO:0007669"/>
    <property type="project" value="UniProtKB-SubCell"/>
</dbReference>
<proteinExistence type="predicted"/>
<evidence type="ECO:0000256" key="1">
    <source>
        <dbReference type="ARBA" id="ARBA00004141"/>
    </source>
</evidence>
<feature type="transmembrane region" description="Helical" evidence="5">
    <location>
        <begin position="44"/>
        <end position="62"/>
    </location>
</feature>
<dbReference type="STRING" id="745820.SAMN04488053_104219"/>
<dbReference type="AlphaFoldDB" id="A0A1H0F7I6"/>
<feature type="transmembrane region" description="Helical" evidence="5">
    <location>
        <begin position="121"/>
        <end position="141"/>
    </location>
</feature>
<dbReference type="Pfam" id="PF12698">
    <property type="entry name" value="ABC2_membrane_3"/>
    <property type="match status" value="1"/>
</dbReference>
<sequence length="228" mass="25753">MTVFMFVFKRFFRKKANSLSLLFFPLAALFLPTGEWPPMPLGFQYYSIIILFLASRLAGIIMEDRANRTLLRLSVAPISHLQYLWQNMLAYSVILTGLNLVFVIAGAVFHGSSMPSPVQLFIIYTVFSMTSLGFSLAWYSLFRNTEAAYNILGGVIILMAMLGGVMWPVENMPDALQRPVMLLPTYWVAEATTLVSFREPAVDLIIPMIVLLLFCFAFLLLGSRRKLS</sequence>
<evidence type="ECO:0000313" key="8">
    <source>
        <dbReference type="Proteomes" id="UP000198778"/>
    </source>
</evidence>
<feature type="domain" description="ABC-2 type transporter transmembrane" evidence="6">
    <location>
        <begin position="46"/>
        <end position="222"/>
    </location>
</feature>
<evidence type="ECO:0000256" key="5">
    <source>
        <dbReference type="SAM" id="Phobius"/>
    </source>
</evidence>
<dbReference type="InterPro" id="IPR013525">
    <property type="entry name" value="ABC2_TM"/>
</dbReference>
<dbReference type="PANTHER" id="PTHR43229">
    <property type="entry name" value="NODULATION PROTEIN J"/>
    <property type="match status" value="1"/>
</dbReference>
<keyword evidence="4 5" id="KW-0472">Membrane</keyword>
<keyword evidence="3 5" id="KW-1133">Transmembrane helix</keyword>
<dbReference type="InterPro" id="IPR051784">
    <property type="entry name" value="Nod_factor_ABC_transporter"/>
</dbReference>
<reference evidence="8" key="1">
    <citation type="submission" date="2016-10" db="EMBL/GenBank/DDBJ databases">
        <authorList>
            <person name="Varghese N."/>
            <person name="Submissions S."/>
        </authorList>
    </citation>
    <scope>NUCLEOTIDE SEQUENCE [LARGE SCALE GENOMIC DNA]</scope>
    <source>
        <strain evidence="8">CGMCC 1.10369</strain>
    </source>
</reference>
<feature type="transmembrane region" description="Helical" evidence="5">
    <location>
        <begin position="148"/>
        <end position="169"/>
    </location>
</feature>
<evidence type="ECO:0000313" key="7">
    <source>
        <dbReference type="EMBL" id="SDN90521.1"/>
    </source>
</evidence>
<evidence type="ECO:0000259" key="6">
    <source>
        <dbReference type="Pfam" id="PF12698"/>
    </source>
</evidence>
<dbReference type="Proteomes" id="UP000198778">
    <property type="component" value="Unassembled WGS sequence"/>
</dbReference>
<evidence type="ECO:0000256" key="3">
    <source>
        <dbReference type="ARBA" id="ARBA00022989"/>
    </source>
</evidence>
<protein>
    <submittedName>
        <fullName evidence="7">ABC-2 type transport system permease protein</fullName>
    </submittedName>
</protein>
<name>A0A1H0F7I6_9BACI</name>
<gene>
    <name evidence="7" type="ORF">SAMN04488053_104219</name>
</gene>
<dbReference type="RefSeq" id="WP_090842647.1">
    <property type="nucleotide sequence ID" value="NZ_FNIL01000004.1"/>
</dbReference>
<dbReference type="OrthoDB" id="266913at2"/>
<keyword evidence="8" id="KW-1185">Reference proteome</keyword>
<keyword evidence="2 5" id="KW-0812">Transmembrane</keyword>